<comment type="caution">
    <text evidence="2">The sequence shown here is derived from an EMBL/GenBank/DDBJ whole genome shotgun (WGS) entry which is preliminary data.</text>
</comment>
<protein>
    <submittedName>
        <fullName evidence="2">Nuclear transport factor 2 family protein</fullName>
    </submittedName>
</protein>
<dbReference type="Pfam" id="PF12680">
    <property type="entry name" value="SnoaL_2"/>
    <property type="match status" value="1"/>
</dbReference>
<gene>
    <name evidence="2" type="ORF">D3871_12860</name>
</gene>
<dbReference type="InterPro" id="IPR032710">
    <property type="entry name" value="NTF2-like_dom_sf"/>
</dbReference>
<dbReference type="OrthoDB" id="283154at2"/>
<dbReference type="AlphaFoldDB" id="A0A3A3FUR7"/>
<evidence type="ECO:0000313" key="3">
    <source>
        <dbReference type="Proteomes" id="UP000265955"/>
    </source>
</evidence>
<sequence>MNEQQNTQLVQQAYAKFQAGDIPGLLEMCADDIEWELDPNDDVPFSGARHGKEAVREFFSTLDQSQQPLHFEPREFIAQGDKVVALGHYAWNVKSTDRTFESDWAEIFTIRDGKIARFREFADTAAGAAAYRSH</sequence>
<feature type="domain" description="SnoaL-like" evidence="1">
    <location>
        <begin position="10"/>
        <end position="117"/>
    </location>
</feature>
<evidence type="ECO:0000313" key="2">
    <source>
        <dbReference type="EMBL" id="RJF99310.1"/>
    </source>
</evidence>
<dbReference type="Proteomes" id="UP000265955">
    <property type="component" value="Unassembled WGS sequence"/>
</dbReference>
<dbReference type="Gene3D" id="3.10.450.50">
    <property type="match status" value="1"/>
</dbReference>
<dbReference type="PANTHER" id="PTHR41252">
    <property type="entry name" value="BLR2505 PROTEIN"/>
    <property type="match status" value="1"/>
</dbReference>
<name>A0A3A3FUR7_9BURK</name>
<proteinExistence type="predicted"/>
<dbReference type="EMBL" id="QYUO01000001">
    <property type="protein sequence ID" value="RJF99310.1"/>
    <property type="molecule type" value="Genomic_DNA"/>
</dbReference>
<dbReference type="SUPFAM" id="SSF54427">
    <property type="entry name" value="NTF2-like"/>
    <property type="match status" value="1"/>
</dbReference>
<keyword evidence="3" id="KW-1185">Reference proteome</keyword>
<accession>A0A3A3FUR7</accession>
<organism evidence="2 3">
    <name type="scientific">Noviherbaspirillum saxi</name>
    <dbReference type="NCBI Taxonomy" id="2320863"/>
    <lineage>
        <taxon>Bacteria</taxon>
        <taxon>Pseudomonadati</taxon>
        <taxon>Pseudomonadota</taxon>
        <taxon>Betaproteobacteria</taxon>
        <taxon>Burkholderiales</taxon>
        <taxon>Oxalobacteraceae</taxon>
        <taxon>Noviherbaspirillum</taxon>
    </lineage>
</organism>
<reference evidence="3" key="1">
    <citation type="submission" date="2018-09" db="EMBL/GenBank/DDBJ databases">
        <authorList>
            <person name="Zhu H."/>
        </authorList>
    </citation>
    <scope>NUCLEOTIDE SEQUENCE [LARGE SCALE GENOMIC DNA]</scope>
    <source>
        <strain evidence="3">K1R23-30</strain>
    </source>
</reference>
<dbReference type="InterPro" id="IPR037401">
    <property type="entry name" value="SnoaL-like"/>
</dbReference>
<dbReference type="RefSeq" id="WP_119769251.1">
    <property type="nucleotide sequence ID" value="NZ_QYUO01000001.1"/>
</dbReference>
<evidence type="ECO:0000259" key="1">
    <source>
        <dbReference type="Pfam" id="PF12680"/>
    </source>
</evidence>
<dbReference type="PANTHER" id="PTHR41252:SF1">
    <property type="entry name" value="BLR2505 PROTEIN"/>
    <property type="match status" value="1"/>
</dbReference>